<name>A0AA48GF06_9BACT</name>
<dbReference type="InterPro" id="IPR029489">
    <property type="entry name" value="OGT/SEC/SPY_C"/>
</dbReference>
<comment type="similarity">
    <text evidence="2">Belongs to the glycosyltransferase 41 family. O-GlcNAc transferase subfamily.</text>
</comment>
<reference evidence="11" key="1">
    <citation type="journal article" date="2023" name="Int. J. Syst. Evol. Microbiol.">
        <title>Mesoterricola silvestris gen. nov., sp. nov., Mesoterricola sediminis sp. nov., Geothrix oryzae sp. nov., Geothrix edaphica sp. nov., Geothrix rubra sp. nov., and Geothrix limicola sp. nov., six novel members of Acidobacteriota isolated from soils.</title>
        <authorList>
            <person name="Itoh H."/>
            <person name="Sugisawa Y."/>
            <person name="Mise K."/>
            <person name="Xu Z."/>
            <person name="Kuniyasu M."/>
            <person name="Ushijima N."/>
            <person name="Kawano K."/>
            <person name="Kobayashi E."/>
            <person name="Shiratori Y."/>
            <person name="Masuda Y."/>
            <person name="Senoo K."/>
        </authorList>
    </citation>
    <scope>NUCLEOTIDE SEQUENCE [LARGE SCALE GENOMIC DNA]</scope>
    <source>
        <strain evidence="11">W79</strain>
    </source>
</reference>
<dbReference type="EMBL" id="AP027080">
    <property type="protein sequence ID" value="BDU71351.1"/>
    <property type="molecule type" value="Genomic_DNA"/>
</dbReference>
<evidence type="ECO:0000256" key="6">
    <source>
        <dbReference type="ARBA" id="ARBA00022737"/>
    </source>
</evidence>
<dbReference type="Pfam" id="PF13844">
    <property type="entry name" value="Glyco_transf_41"/>
    <property type="match status" value="2"/>
</dbReference>
<feature type="repeat" description="TPR" evidence="8">
    <location>
        <begin position="102"/>
        <end position="135"/>
    </location>
</feature>
<evidence type="ECO:0000256" key="3">
    <source>
        <dbReference type="ARBA" id="ARBA00011970"/>
    </source>
</evidence>
<dbReference type="Gene3D" id="3.40.50.11380">
    <property type="match status" value="1"/>
</dbReference>
<protein>
    <recommendedName>
        <fullName evidence="3">protein O-GlcNAc transferase</fullName>
        <ecNumber evidence="3">2.4.1.255</ecNumber>
    </recommendedName>
</protein>
<dbReference type="Gene3D" id="3.40.50.2000">
    <property type="entry name" value="Glycogen Phosphorylase B"/>
    <property type="match status" value="1"/>
</dbReference>
<organism evidence="10 11">
    <name type="scientific">Mesoterricola silvestris</name>
    <dbReference type="NCBI Taxonomy" id="2927979"/>
    <lineage>
        <taxon>Bacteria</taxon>
        <taxon>Pseudomonadati</taxon>
        <taxon>Acidobacteriota</taxon>
        <taxon>Holophagae</taxon>
        <taxon>Holophagales</taxon>
        <taxon>Holophagaceae</taxon>
        <taxon>Mesoterricola</taxon>
    </lineage>
</organism>
<evidence type="ECO:0000256" key="4">
    <source>
        <dbReference type="ARBA" id="ARBA00022676"/>
    </source>
</evidence>
<dbReference type="GO" id="GO:0097363">
    <property type="term" value="F:protein O-acetylglucosaminyltransferase activity"/>
    <property type="evidence" value="ECO:0007669"/>
    <property type="project" value="UniProtKB-EC"/>
</dbReference>
<dbReference type="InterPro" id="IPR011990">
    <property type="entry name" value="TPR-like_helical_dom_sf"/>
</dbReference>
<keyword evidence="11" id="KW-1185">Reference proteome</keyword>
<dbReference type="SUPFAM" id="SSF53756">
    <property type="entry name" value="UDP-Glycosyltransferase/glycogen phosphorylase"/>
    <property type="match status" value="1"/>
</dbReference>
<dbReference type="Pfam" id="PF13432">
    <property type="entry name" value="TPR_16"/>
    <property type="match status" value="1"/>
</dbReference>
<dbReference type="SMART" id="SM00028">
    <property type="entry name" value="TPR"/>
    <property type="match status" value="3"/>
</dbReference>
<sequence length="552" mass="59727">MPDPEALASCSLGDEALSRGDLAGAVRAYRRALAASPFPEASNNLGNALMALGDLTGALAAYLDADCPEAWINASVAARALGDTGRASDLLQKALRAQPGNPLAYTALGNLLKDLGRIDAALACHREAQALDPADPVPMGNLAYLRAFDPEASAGDILQEARNFDRVHARDLGGEPPTPRPGPRLRIGYVSPDFRYHCQAFFTLPLFAHHDRAAFAIHAYSSVQRPDAVTERLRASCDVWRDCAGLPDGDLARIIREDGIDVLVDLTMHMAGGRPLLFARRPAPVQVAWLAYPGTTGLSAMDYRITDPFLDPPGVTEDAYAERSVRLPHTFWCYHPLAGEPDPGPLPALAAGHVTFGCLNNPCKVNPAVLALWERVLQAVPGSRLRLMAHPGSHRQLILDAFADPSRIDFTPFLSRRDYLEQYRSIDLCLDTFPYNGHTTSLDAFWMGVPVVTRVGATVVGRAGWSQLQNLGLPGLAAWDDDAFVEIAASHAGDLPRLGALRAGLRARMEASPLMDAEGFTRDLEDAYRRMAGFHPLHPVHPFPSPFPQGQG</sequence>
<accession>A0AA48GF06</accession>
<evidence type="ECO:0000256" key="7">
    <source>
        <dbReference type="ARBA" id="ARBA00022803"/>
    </source>
</evidence>
<dbReference type="AlphaFoldDB" id="A0AA48GF06"/>
<dbReference type="EC" id="2.4.1.255" evidence="3"/>
<evidence type="ECO:0000313" key="10">
    <source>
        <dbReference type="EMBL" id="BDU71351.1"/>
    </source>
</evidence>
<dbReference type="PROSITE" id="PS50005">
    <property type="entry name" value="TPR"/>
    <property type="match status" value="2"/>
</dbReference>
<dbReference type="Pfam" id="PF14559">
    <property type="entry name" value="TPR_19"/>
    <property type="match status" value="1"/>
</dbReference>
<dbReference type="PANTHER" id="PTHR44835:SF1">
    <property type="entry name" value="PROTEIN O-GLCNAC TRANSFERASE"/>
    <property type="match status" value="1"/>
</dbReference>
<proteinExistence type="inferred from homology"/>
<evidence type="ECO:0000256" key="5">
    <source>
        <dbReference type="ARBA" id="ARBA00022679"/>
    </source>
</evidence>
<dbReference type="KEGG" id="msil:METEAL_05250"/>
<feature type="repeat" description="TPR" evidence="8">
    <location>
        <begin position="68"/>
        <end position="101"/>
    </location>
</feature>
<evidence type="ECO:0000259" key="9">
    <source>
        <dbReference type="Pfam" id="PF13844"/>
    </source>
</evidence>
<dbReference type="RefSeq" id="WP_316414240.1">
    <property type="nucleotide sequence ID" value="NZ_AP027080.1"/>
</dbReference>
<feature type="domain" description="O-GlcNAc transferase C-terminal" evidence="9">
    <location>
        <begin position="181"/>
        <end position="332"/>
    </location>
</feature>
<comment type="pathway">
    <text evidence="1">Protein modification; protein glycosylation.</text>
</comment>
<dbReference type="Gene3D" id="1.25.40.10">
    <property type="entry name" value="Tetratricopeptide repeat domain"/>
    <property type="match status" value="2"/>
</dbReference>
<dbReference type="InterPro" id="IPR019734">
    <property type="entry name" value="TPR_rpt"/>
</dbReference>
<gene>
    <name evidence="10" type="ORF">METEAL_05250</name>
</gene>
<dbReference type="SUPFAM" id="SSF48452">
    <property type="entry name" value="TPR-like"/>
    <property type="match status" value="1"/>
</dbReference>
<evidence type="ECO:0000256" key="8">
    <source>
        <dbReference type="PROSITE-ProRule" id="PRU00339"/>
    </source>
</evidence>
<dbReference type="Proteomes" id="UP001238179">
    <property type="component" value="Chromosome"/>
</dbReference>
<feature type="domain" description="O-GlcNAc transferase C-terminal" evidence="9">
    <location>
        <begin position="353"/>
        <end position="524"/>
    </location>
</feature>
<keyword evidence="4" id="KW-0328">Glycosyltransferase</keyword>
<keyword evidence="7 8" id="KW-0802">TPR repeat</keyword>
<dbReference type="InterPro" id="IPR051939">
    <property type="entry name" value="Glycosyltr_41/O-GlcNAc_trsf"/>
</dbReference>
<keyword evidence="6" id="KW-0677">Repeat</keyword>
<evidence type="ECO:0000256" key="2">
    <source>
        <dbReference type="ARBA" id="ARBA00005386"/>
    </source>
</evidence>
<dbReference type="PANTHER" id="PTHR44835">
    <property type="entry name" value="UDP-N-ACETYLGLUCOSAMINE--PEPTIDE N-ACETYLGLUCOSAMINYLTRANSFERASE SPINDLY-RELATED"/>
    <property type="match status" value="1"/>
</dbReference>
<keyword evidence="5" id="KW-0808">Transferase</keyword>
<evidence type="ECO:0000256" key="1">
    <source>
        <dbReference type="ARBA" id="ARBA00004922"/>
    </source>
</evidence>
<evidence type="ECO:0000313" key="11">
    <source>
        <dbReference type="Proteomes" id="UP001238179"/>
    </source>
</evidence>